<evidence type="ECO:0000256" key="1">
    <source>
        <dbReference type="SAM" id="MobiDB-lite"/>
    </source>
</evidence>
<dbReference type="Proteomes" id="UP000054988">
    <property type="component" value="Unassembled WGS sequence"/>
</dbReference>
<feature type="compositionally biased region" description="Basic and acidic residues" evidence="1">
    <location>
        <begin position="37"/>
        <end position="47"/>
    </location>
</feature>
<proteinExistence type="predicted"/>
<feature type="region of interest" description="Disordered" evidence="1">
    <location>
        <begin position="1"/>
        <end position="47"/>
    </location>
</feature>
<name>A0A0W0G7Y7_MONRR</name>
<evidence type="ECO:0000313" key="2">
    <source>
        <dbReference type="EMBL" id="KTB44670.1"/>
    </source>
</evidence>
<feature type="compositionally biased region" description="Basic and acidic residues" evidence="1">
    <location>
        <begin position="17"/>
        <end position="29"/>
    </location>
</feature>
<reference evidence="2 3" key="1">
    <citation type="submission" date="2015-12" db="EMBL/GenBank/DDBJ databases">
        <title>Draft genome sequence of Moniliophthora roreri, the causal agent of frosty pod rot of cacao.</title>
        <authorList>
            <person name="Aime M.C."/>
            <person name="Diaz-Valderrama J.R."/>
            <person name="Kijpornyongpan T."/>
            <person name="Phillips-Mora W."/>
        </authorList>
    </citation>
    <scope>NUCLEOTIDE SEQUENCE [LARGE SCALE GENOMIC DNA]</scope>
    <source>
        <strain evidence="2 3">MCA 2952</strain>
    </source>
</reference>
<sequence>MATTATLGNDEGISNDNKGRRSNVEDQRLTDIQNGENDDKGDKRPWD</sequence>
<comment type="caution">
    <text evidence="2">The sequence shown here is derived from an EMBL/GenBank/DDBJ whole genome shotgun (WGS) entry which is preliminary data.</text>
</comment>
<evidence type="ECO:0000313" key="3">
    <source>
        <dbReference type="Proteomes" id="UP000054988"/>
    </source>
</evidence>
<dbReference type="AlphaFoldDB" id="A0A0W0G7Y7"/>
<dbReference type="EMBL" id="LATX01000881">
    <property type="protein sequence ID" value="KTB44670.1"/>
    <property type="molecule type" value="Genomic_DNA"/>
</dbReference>
<accession>A0A0W0G7Y7</accession>
<feature type="compositionally biased region" description="Polar residues" evidence="1">
    <location>
        <begin position="1"/>
        <end position="16"/>
    </location>
</feature>
<gene>
    <name evidence="2" type="ORF">WG66_2753</name>
</gene>
<organism evidence="2 3">
    <name type="scientific">Moniliophthora roreri</name>
    <name type="common">Frosty pod rot fungus</name>
    <name type="synonym">Monilia roreri</name>
    <dbReference type="NCBI Taxonomy" id="221103"/>
    <lineage>
        <taxon>Eukaryota</taxon>
        <taxon>Fungi</taxon>
        <taxon>Dikarya</taxon>
        <taxon>Basidiomycota</taxon>
        <taxon>Agaricomycotina</taxon>
        <taxon>Agaricomycetes</taxon>
        <taxon>Agaricomycetidae</taxon>
        <taxon>Agaricales</taxon>
        <taxon>Marasmiineae</taxon>
        <taxon>Marasmiaceae</taxon>
        <taxon>Moniliophthora</taxon>
    </lineage>
</organism>
<protein>
    <submittedName>
        <fullName evidence="2">Uncharacterized protein</fullName>
    </submittedName>
</protein>